<dbReference type="AlphaFoldDB" id="A0A9P7VGE1"/>
<evidence type="ECO:0000313" key="1">
    <source>
        <dbReference type="EMBL" id="KAG7440229.1"/>
    </source>
</evidence>
<name>A0A9P7VGE1_9AGAR</name>
<dbReference type="Proteomes" id="UP000812287">
    <property type="component" value="Unassembled WGS sequence"/>
</dbReference>
<gene>
    <name evidence="1" type="ORF">BT62DRAFT_631355</name>
</gene>
<keyword evidence="2" id="KW-1185">Reference proteome</keyword>
<dbReference type="RefSeq" id="XP_043033729.1">
    <property type="nucleotide sequence ID" value="XM_043181687.1"/>
</dbReference>
<proteinExistence type="predicted"/>
<comment type="caution">
    <text evidence="1">The sequence shown here is derived from an EMBL/GenBank/DDBJ whole genome shotgun (WGS) entry which is preliminary data.</text>
</comment>
<protein>
    <submittedName>
        <fullName evidence="1">Uncharacterized protein</fullName>
    </submittedName>
</protein>
<accession>A0A9P7VGE1</accession>
<sequence>MAALFLLPIAPRSTHECMSPFPLCLSAAPSRMIRCYSSWFPASQTIMTSAFAHCRPQSTVGRRYLNGKDGLACKSRDNVRLSFSQCALLGDSDISYN</sequence>
<dbReference type="GeneID" id="66103983"/>
<evidence type="ECO:0000313" key="2">
    <source>
        <dbReference type="Proteomes" id="UP000812287"/>
    </source>
</evidence>
<organism evidence="1 2">
    <name type="scientific">Guyanagaster necrorhizus</name>
    <dbReference type="NCBI Taxonomy" id="856835"/>
    <lineage>
        <taxon>Eukaryota</taxon>
        <taxon>Fungi</taxon>
        <taxon>Dikarya</taxon>
        <taxon>Basidiomycota</taxon>
        <taxon>Agaricomycotina</taxon>
        <taxon>Agaricomycetes</taxon>
        <taxon>Agaricomycetidae</taxon>
        <taxon>Agaricales</taxon>
        <taxon>Marasmiineae</taxon>
        <taxon>Physalacriaceae</taxon>
        <taxon>Guyanagaster</taxon>
    </lineage>
</organism>
<reference evidence="1" key="1">
    <citation type="submission" date="2020-11" db="EMBL/GenBank/DDBJ databases">
        <title>Adaptations for nitrogen fixation in a non-lichenized fungal sporocarp promotes dispersal by wood-feeding termites.</title>
        <authorList>
            <consortium name="DOE Joint Genome Institute"/>
            <person name="Koch R.A."/>
            <person name="Yoon G."/>
            <person name="Arayal U."/>
            <person name="Lail K."/>
            <person name="Amirebrahimi M."/>
            <person name="Labutti K."/>
            <person name="Lipzen A."/>
            <person name="Riley R."/>
            <person name="Barry K."/>
            <person name="Henrissat B."/>
            <person name="Grigoriev I.V."/>
            <person name="Herr J.R."/>
            <person name="Aime M.C."/>
        </authorList>
    </citation>
    <scope>NUCLEOTIDE SEQUENCE</scope>
    <source>
        <strain evidence="1">MCA 3950</strain>
    </source>
</reference>
<dbReference type="EMBL" id="MU250574">
    <property type="protein sequence ID" value="KAG7440229.1"/>
    <property type="molecule type" value="Genomic_DNA"/>
</dbReference>